<dbReference type="PROSITE" id="PS50835">
    <property type="entry name" value="IG_LIKE"/>
    <property type="match status" value="5"/>
</dbReference>
<feature type="domain" description="Ig-like" evidence="5">
    <location>
        <begin position="351"/>
        <end position="439"/>
    </location>
</feature>
<feature type="domain" description="Ig-like" evidence="5">
    <location>
        <begin position="248"/>
        <end position="341"/>
    </location>
</feature>
<dbReference type="EMBL" id="JACTAM010000334">
    <property type="protein sequence ID" value="KAI2647449.1"/>
    <property type="molecule type" value="Genomic_DNA"/>
</dbReference>
<evidence type="ECO:0000259" key="5">
    <source>
        <dbReference type="PROSITE" id="PS50835"/>
    </source>
</evidence>
<dbReference type="InterPro" id="IPR013783">
    <property type="entry name" value="Ig-like_fold"/>
</dbReference>
<accession>A0ABQ8LAH9</accession>
<dbReference type="InterPro" id="IPR003599">
    <property type="entry name" value="Ig_sub"/>
</dbReference>
<keyword evidence="7" id="KW-1185">Reference proteome</keyword>
<protein>
    <submittedName>
        <fullName evidence="6">Fc receptor-like protein 5</fullName>
    </submittedName>
</protein>
<evidence type="ECO:0000313" key="6">
    <source>
        <dbReference type="EMBL" id="KAI2647449.1"/>
    </source>
</evidence>
<feature type="domain" description="Ig-like" evidence="5">
    <location>
        <begin position="82"/>
        <end position="146"/>
    </location>
</feature>
<feature type="domain" description="Ig-like" evidence="5">
    <location>
        <begin position="454"/>
        <end position="507"/>
    </location>
</feature>
<sequence>MQLFVSDGVVTLGHVVNLCGPNFSNAASLASHVGVKSTMPNVEVPFPAVNLFPDFKECSGQLLETEGFLTNDLKDMGDFPTPTLSVEPQSSVFTGDSVTLRCELIQSHNGWAFFWTKDSNRESTETATKTINPVKVSDGGEYKCRARRGRYYTDYKRPKPKVTIKPAQHVFRGDTVTLRCDIYGEGVTSWSYSWYKEGLTRFVSNRQEHTFSSVTESDAGKYSCKGSETEGSRWSQMSDAVTLTVSDPRAVLSVSSQKWLTEGDPVTLICEVYSFSTGWTFSWFTLTVSSNNSRPYNLLSDSSRGAGGNYTVSSAALNHTGVYSCRAEREKSVYKTQYSNTQLLWVTGVSPPVSLIVSPSRTQHFTSVSLSLSCEDQSNPTGWRVRRYTDGGRLEDCSSLRRGSQTGSTCTISSTNTSDTGVYWCESESGEKHHPVNITVHLSGVILESPVHPVTEGDHLILHCLYQHTTSPNLRADFYKDGSLIQNQTTEMSITTVSKSHEGFYYCKHPERGESPKSWISVRDSRSDGLKPIITGVTAGLTVTVLIIVFLILLWRYRNNKGGRSQSPSTVSQQQNNSQTSDHKQSDSVSEPTELTYAKIDLKSKSKKKKENKGAGSGDVTYTQWAALVLKSVGHFELPKNVLSPPEPLD</sequence>
<dbReference type="SUPFAM" id="SSF48726">
    <property type="entry name" value="Immunoglobulin"/>
    <property type="match status" value="5"/>
</dbReference>
<organism evidence="6 7">
    <name type="scientific">Labeo rohita</name>
    <name type="common">Indian major carp</name>
    <name type="synonym">Cyprinus rohita</name>
    <dbReference type="NCBI Taxonomy" id="84645"/>
    <lineage>
        <taxon>Eukaryota</taxon>
        <taxon>Metazoa</taxon>
        <taxon>Chordata</taxon>
        <taxon>Craniata</taxon>
        <taxon>Vertebrata</taxon>
        <taxon>Euteleostomi</taxon>
        <taxon>Actinopterygii</taxon>
        <taxon>Neopterygii</taxon>
        <taxon>Teleostei</taxon>
        <taxon>Ostariophysi</taxon>
        <taxon>Cypriniformes</taxon>
        <taxon>Cyprinidae</taxon>
        <taxon>Labeoninae</taxon>
        <taxon>Labeonini</taxon>
        <taxon>Labeo</taxon>
    </lineage>
</organism>
<dbReference type="InterPro" id="IPR036179">
    <property type="entry name" value="Ig-like_dom_sf"/>
</dbReference>
<feature type="region of interest" description="Disordered" evidence="3">
    <location>
        <begin position="562"/>
        <end position="618"/>
    </location>
</feature>
<keyword evidence="4" id="KW-0812">Transmembrane</keyword>
<dbReference type="SMART" id="SM00409">
    <property type="entry name" value="IG"/>
    <property type="match status" value="5"/>
</dbReference>
<keyword evidence="4" id="KW-1133">Transmembrane helix</keyword>
<dbReference type="InterPro" id="IPR007110">
    <property type="entry name" value="Ig-like_dom"/>
</dbReference>
<evidence type="ECO:0000256" key="3">
    <source>
        <dbReference type="SAM" id="MobiDB-lite"/>
    </source>
</evidence>
<evidence type="ECO:0000256" key="4">
    <source>
        <dbReference type="SAM" id="Phobius"/>
    </source>
</evidence>
<dbReference type="PANTHER" id="PTHR11481">
    <property type="entry name" value="IMMUNOGLOBULIN FC RECEPTOR"/>
    <property type="match status" value="1"/>
</dbReference>
<evidence type="ECO:0000256" key="1">
    <source>
        <dbReference type="ARBA" id="ARBA00022729"/>
    </source>
</evidence>
<keyword evidence="2" id="KW-1015">Disulfide bond</keyword>
<dbReference type="SMART" id="SM00408">
    <property type="entry name" value="IGc2"/>
    <property type="match status" value="5"/>
</dbReference>
<dbReference type="Proteomes" id="UP000830375">
    <property type="component" value="Unassembled WGS sequence"/>
</dbReference>
<dbReference type="InterPro" id="IPR003598">
    <property type="entry name" value="Ig_sub2"/>
</dbReference>
<gene>
    <name evidence="6" type="ORF">H4Q32_024768</name>
</gene>
<proteinExistence type="predicted"/>
<dbReference type="PANTHER" id="PTHR11481:SF64">
    <property type="entry name" value="FC RECEPTOR-LIKE PROTEIN 4"/>
    <property type="match status" value="1"/>
</dbReference>
<keyword evidence="4" id="KW-0472">Membrane</keyword>
<feature type="domain" description="Ig-like" evidence="5">
    <location>
        <begin position="160"/>
        <end position="242"/>
    </location>
</feature>
<comment type="caution">
    <text evidence="6">The sequence shown here is derived from an EMBL/GenBank/DDBJ whole genome shotgun (WGS) entry which is preliminary data.</text>
</comment>
<feature type="transmembrane region" description="Helical" evidence="4">
    <location>
        <begin position="533"/>
        <end position="555"/>
    </location>
</feature>
<evidence type="ECO:0000256" key="2">
    <source>
        <dbReference type="ARBA" id="ARBA00023157"/>
    </source>
</evidence>
<dbReference type="Pfam" id="PF13927">
    <property type="entry name" value="Ig_3"/>
    <property type="match status" value="2"/>
</dbReference>
<dbReference type="Pfam" id="PF13895">
    <property type="entry name" value="Ig_2"/>
    <property type="match status" value="2"/>
</dbReference>
<dbReference type="Gene3D" id="2.60.40.10">
    <property type="entry name" value="Immunoglobulins"/>
    <property type="match status" value="5"/>
</dbReference>
<dbReference type="InterPro" id="IPR050488">
    <property type="entry name" value="Ig_Fc_receptor"/>
</dbReference>
<name>A0ABQ8LAH9_LABRO</name>
<evidence type="ECO:0000313" key="7">
    <source>
        <dbReference type="Proteomes" id="UP000830375"/>
    </source>
</evidence>
<feature type="compositionally biased region" description="Low complexity" evidence="3">
    <location>
        <begin position="565"/>
        <end position="580"/>
    </location>
</feature>
<reference evidence="6 7" key="1">
    <citation type="submission" date="2022-01" db="EMBL/GenBank/DDBJ databases">
        <title>A high-quality chromosome-level genome assembly of rohu carp, Labeo rohita.</title>
        <authorList>
            <person name="Arick M.A. II"/>
            <person name="Hsu C.-Y."/>
            <person name="Magbanua Z."/>
            <person name="Pechanova O."/>
            <person name="Grover C."/>
            <person name="Miller E."/>
            <person name="Thrash A."/>
            <person name="Ezzel L."/>
            <person name="Alam S."/>
            <person name="Benzie J."/>
            <person name="Hamilton M."/>
            <person name="Karsi A."/>
            <person name="Lawrence M.L."/>
            <person name="Peterson D.G."/>
        </authorList>
    </citation>
    <scope>NUCLEOTIDE SEQUENCE [LARGE SCALE GENOMIC DNA]</scope>
    <source>
        <strain evidence="7">BAU-BD-2019</strain>
        <tissue evidence="6">Blood</tissue>
    </source>
</reference>
<keyword evidence="1" id="KW-0732">Signal</keyword>